<dbReference type="OrthoDB" id="9803687at2"/>
<dbReference type="AlphaFoldDB" id="A0A1M6GHC5"/>
<dbReference type="EMBL" id="FQZV01000014">
    <property type="protein sequence ID" value="SHJ09311.1"/>
    <property type="molecule type" value="Genomic_DNA"/>
</dbReference>
<dbReference type="PANTHER" id="PTHR38755:SF1">
    <property type="entry name" value="METHYLENE-TETRAHYDROFOLATE REDUCTASE C-TERMINAL DOMAIN-CONTAINING PROTEIN"/>
    <property type="match status" value="1"/>
</dbReference>
<proteinExistence type="predicted"/>
<sequence length="223" mass="24703">MIISQKKSQEELLDFLKGSQKIAITGCSQCASTCKVGGEEEILELKAWLEEEGKKITGYRVLDPACNLLKTTKDIKKMKEELKDADAILSVACGDGTQTVAKAVKLPVYPGVDTMFIGEIERVGQYEESCRACGECELGWTGSICPITRCAKGLINGPCGGAKDKKCEVNKENDCAWIMIYEKMRELGQLDKLMEVREPKNFQKSNNPRKINLREANKEAVEA</sequence>
<dbReference type="Proteomes" id="UP000184536">
    <property type="component" value="Unassembled WGS sequence"/>
</dbReference>
<dbReference type="InterPro" id="IPR022026">
    <property type="entry name" value="DUF5981"/>
</dbReference>
<dbReference type="PANTHER" id="PTHR38755">
    <property type="entry name" value="5,10-METHYLENETETRAHYDROFOLATE REDUCTASE"/>
    <property type="match status" value="1"/>
</dbReference>
<gene>
    <name evidence="2" type="ORF">SAMN02745975_01266</name>
</gene>
<feature type="domain" description="Methylene-tetrahydrofolate reductase C-terminal-like" evidence="1">
    <location>
        <begin position="109"/>
        <end position="203"/>
    </location>
</feature>
<evidence type="ECO:0000313" key="3">
    <source>
        <dbReference type="Proteomes" id="UP000184536"/>
    </source>
</evidence>
<dbReference type="Pfam" id="PF12225">
    <property type="entry name" value="DUF5981"/>
    <property type="match status" value="1"/>
</dbReference>
<accession>A0A1M6GHC5</accession>
<evidence type="ECO:0000313" key="2">
    <source>
        <dbReference type="EMBL" id="SHJ09311.1"/>
    </source>
</evidence>
<dbReference type="STRING" id="1121919.SAMN02745975_01266"/>
<reference evidence="3" key="1">
    <citation type="submission" date="2016-11" db="EMBL/GenBank/DDBJ databases">
        <authorList>
            <person name="Varghese N."/>
            <person name="Submissions S."/>
        </authorList>
    </citation>
    <scope>NUCLEOTIDE SEQUENCE [LARGE SCALE GENOMIC DNA]</scope>
    <source>
        <strain evidence="3">DSM 17957</strain>
    </source>
</reference>
<name>A0A1M6GHC5_9FIRM</name>
<keyword evidence="3" id="KW-1185">Reference proteome</keyword>
<dbReference type="RefSeq" id="WP_110940502.1">
    <property type="nucleotide sequence ID" value="NZ_FQZV01000014.1"/>
</dbReference>
<evidence type="ECO:0000259" key="1">
    <source>
        <dbReference type="Pfam" id="PF12225"/>
    </source>
</evidence>
<protein>
    <submittedName>
        <fullName evidence="2">Methylene-tetrahydrofolate reductase C terminal</fullName>
    </submittedName>
</protein>
<organism evidence="2 3">
    <name type="scientific">Geosporobacter subterraneus DSM 17957</name>
    <dbReference type="NCBI Taxonomy" id="1121919"/>
    <lineage>
        <taxon>Bacteria</taxon>
        <taxon>Bacillati</taxon>
        <taxon>Bacillota</taxon>
        <taxon>Clostridia</taxon>
        <taxon>Peptostreptococcales</taxon>
        <taxon>Thermotaleaceae</taxon>
        <taxon>Geosporobacter</taxon>
    </lineage>
</organism>